<feature type="compositionally biased region" description="Acidic residues" evidence="11">
    <location>
        <begin position="328"/>
        <end position="337"/>
    </location>
</feature>
<evidence type="ECO:0000256" key="2">
    <source>
        <dbReference type="ARBA" id="ARBA00022723"/>
    </source>
</evidence>
<keyword evidence="4" id="KW-0862">Zinc</keyword>
<dbReference type="STRING" id="40998.A0A2P7YC22"/>
<evidence type="ECO:0000256" key="5">
    <source>
        <dbReference type="ARBA" id="ARBA00022853"/>
    </source>
</evidence>
<gene>
    <name evidence="12" type="ORF">B9Z65_7389</name>
</gene>
<feature type="compositionally biased region" description="Basic and acidic residues" evidence="11">
    <location>
        <begin position="254"/>
        <end position="276"/>
    </location>
</feature>
<evidence type="ECO:0000256" key="10">
    <source>
        <dbReference type="RuleBase" id="RU261113"/>
    </source>
</evidence>
<feature type="compositionally biased region" description="Basic residues" evidence="11">
    <location>
        <begin position="242"/>
        <end position="253"/>
    </location>
</feature>
<dbReference type="GO" id="GO:0005634">
    <property type="term" value="C:nucleus"/>
    <property type="evidence" value="ECO:0007669"/>
    <property type="project" value="UniProtKB-SubCell"/>
</dbReference>
<sequence>MSEPTLSSLTQHILNETLISVIHTLVLDIHTTETSLLRSADPKTGLPLCPSCALPRLLDPPLSISRPDKSTQYCSHVPWSRKAGHDIYGNPFPVAGSDKPPTKKEREARAAQAKKEKKGEGTPDKKDKDPEGGGDEEGPNIAGGPVDKKAAKVGERLKGGTYVPWHTCPSCKRSLLITRFAQHLEKCLGIGGRGRAAARNGGSQGSGAGPQGSRGGTPVGKERTREESSGSEMEGRGDVRKKVLKKGLGKMKKERGTEGKLKSVKKEKEEGGKREREEDEEDVTPVKKKQKLQRQLSTASVVTTGSMEVDNDASVLGDESVDGSFVNNDEEEASEED</sequence>
<feature type="region of interest" description="Disordered" evidence="11">
    <location>
        <begin position="88"/>
        <end position="147"/>
    </location>
</feature>
<evidence type="ECO:0000313" key="12">
    <source>
        <dbReference type="EMBL" id="PSK33502.1"/>
    </source>
</evidence>
<proteinExistence type="inferred from homology"/>
<feature type="compositionally biased region" description="Polar residues" evidence="11">
    <location>
        <begin position="293"/>
        <end position="306"/>
    </location>
</feature>
<evidence type="ECO:0000256" key="1">
    <source>
        <dbReference type="ARBA" id="ARBA00004123"/>
    </source>
</evidence>
<keyword evidence="2" id="KW-0479">Metal-binding</keyword>
<dbReference type="GO" id="GO:0008270">
    <property type="term" value="F:zinc ion binding"/>
    <property type="evidence" value="ECO:0007669"/>
    <property type="project" value="UniProtKB-KW"/>
</dbReference>
<evidence type="ECO:0000256" key="11">
    <source>
        <dbReference type="SAM" id="MobiDB-lite"/>
    </source>
</evidence>
<evidence type="ECO:0000256" key="4">
    <source>
        <dbReference type="ARBA" id="ARBA00022833"/>
    </source>
</evidence>
<keyword evidence="8" id="KW-0804">Transcription</keyword>
<dbReference type="EMBL" id="NHZQ01000448">
    <property type="protein sequence ID" value="PSK33502.1"/>
    <property type="molecule type" value="Genomic_DNA"/>
</dbReference>
<keyword evidence="5" id="KW-0156">Chromatin regulator</keyword>
<keyword evidence="13" id="KW-1185">Reference proteome</keyword>
<keyword evidence="9" id="KW-0539">Nucleus</keyword>
<dbReference type="InterPro" id="IPR013246">
    <property type="entry name" value="SAGA_su_Sgf11"/>
</dbReference>
<feature type="compositionally biased region" description="Basic and acidic residues" evidence="11">
    <location>
        <begin position="100"/>
        <end position="131"/>
    </location>
</feature>
<dbReference type="AlphaFoldDB" id="A0A2P7YC22"/>
<reference evidence="12 13" key="1">
    <citation type="submission" date="2017-05" db="EMBL/GenBank/DDBJ databases">
        <title>Draft genome sequence of Elsinoe australis.</title>
        <authorList>
            <person name="Cheng Q."/>
        </authorList>
    </citation>
    <scope>NUCLEOTIDE SEQUENCE [LARGE SCALE GENOMIC DNA]</scope>
    <source>
        <strain evidence="12 13">NL1</strain>
    </source>
</reference>
<comment type="caution">
    <text evidence="12">The sequence shown here is derived from an EMBL/GenBank/DDBJ whole genome shotgun (WGS) entry which is preliminary data.</text>
</comment>
<dbReference type="OrthoDB" id="21557at2759"/>
<evidence type="ECO:0000256" key="3">
    <source>
        <dbReference type="ARBA" id="ARBA00022771"/>
    </source>
</evidence>
<keyword evidence="6" id="KW-0805">Transcription regulation</keyword>
<evidence type="ECO:0000256" key="6">
    <source>
        <dbReference type="ARBA" id="ARBA00023015"/>
    </source>
</evidence>
<accession>A0A2P7YC22</accession>
<protein>
    <recommendedName>
        <fullName evidence="10">SAGA-associated factor 11</fullName>
    </recommendedName>
</protein>
<dbReference type="Proteomes" id="UP000243723">
    <property type="component" value="Unassembled WGS sequence"/>
</dbReference>
<comment type="subcellular location">
    <subcellularLocation>
        <location evidence="1 10">Nucleus</location>
    </subcellularLocation>
</comment>
<dbReference type="Gene3D" id="3.30.160.60">
    <property type="entry name" value="Classic Zinc Finger"/>
    <property type="match status" value="1"/>
</dbReference>
<feature type="compositionally biased region" description="Gly residues" evidence="11">
    <location>
        <begin position="202"/>
        <end position="218"/>
    </location>
</feature>
<dbReference type="GO" id="GO:0006325">
    <property type="term" value="P:chromatin organization"/>
    <property type="evidence" value="ECO:0007669"/>
    <property type="project" value="UniProtKB-KW"/>
</dbReference>
<keyword evidence="7 10" id="KW-0010">Activator</keyword>
<dbReference type="Pfam" id="PF08209">
    <property type="entry name" value="Sgf11"/>
    <property type="match status" value="1"/>
</dbReference>
<evidence type="ECO:0000313" key="13">
    <source>
        <dbReference type="Proteomes" id="UP000243723"/>
    </source>
</evidence>
<evidence type="ECO:0000256" key="9">
    <source>
        <dbReference type="ARBA" id="ARBA00023242"/>
    </source>
</evidence>
<evidence type="ECO:0000256" key="8">
    <source>
        <dbReference type="ARBA" id="ARBA00023163"/>
    </source>
</evidence>
<organism evidence="12 13">
    <name type="scientific">Elsinoe australis</name>
    <dbReference type="NCBI Taxonomy" id="40998"/>
    <lineage>
        <taxon>Eukaryota</taxon>
        <taxon>Fungi</taxon>
        <taxon>Dikarya</taxon>
        <taxon>Ascomycota</taxon>
        <taxon>Pezizomycotina</taxon>
        <taxon>Dothideomycetes</taxon>
        <taxon>Dothideomycetidae</taxon>
        <taxon>Myriangiales</taxon>
        <taxon>Elsinoaceae</taxon>
        <taxon>Elsinoe</taxon>
    </lineage>
</organism>
<dbReference type="GO" id="GO:0070461">
    <property type="term" value="C:SAGA-type complex"/>
    <property type="evidence" value="ECO:0007669"/>
    <property type="project" value="UniProtKB-ARBA"/>
</dbReference>
<feature type="compositionally biased region" description="Basic and acidic residues" evidence="11">
    <location>
        <begin position="220"/>
        <end position="241"/>
    </location>
</feature>
<feature type="region of interest" description="Disordered" evidence="11">
    <location>
        <begin position="193"/>
        <end position="337"/>
    </location>
</feature>
<keyword evidence="3" id="KW-0863">Zinc-finger</keyword>
<evidence type="ECO:0000256" key="7">
    <source>
        <dbReference type="ARBA" id="ARBA00023159"/>
    </source>
</evidence>
<name>A0A2P7YC22_9PEZI</name>
<comment type="similarity">
    <text evidence="10">Belongs to the SGF11 family.</text>
</comment>